<accession>A0AAU7ZPH9</accession>
<reference evidence="2" key="1">
    <citation type="submission" date="2023-08" db="EMBL/GenBank/DDBJ databases">
        <authorList>
            <person name="Messyasz A."/>
            <person name="Mannisto M.K."/>
            <person name="Kerkhof L.J."/>
            <person name="Haggblom M."/>
        </authorList>
    </citation>
    <scope>NUCLEOTIDE SEQUENCE</scope>
    <source>
        <strain evidence="2">X5P6</strain>
    </source>
</reference>
<proteinExistence type="predicted"/>
<sequence length="146" mass="15244">MRNFDLELAAKLTRKDASCSGRRVFVSLDPLMIHRNGLPISTVYRKEDPMAISISDLATAQPVASPSTPDLASKPTGNSEDSVKVSQDAQIQLLAQQGQSPSEIAQNLGIAAITVAAYLGEVPVPSPPAPEPQNGPSPAASIPAMS</sequence>
<organism evidence="2">
    <name type="scientific">Tunturiibacter psychrotolerans</name>
    <dbReference type="NCBI Taxonomy" id="3069686"/>
    <lineage>
        <taxon>Bacteria</taxon>
        <taxon>Pseudomonadati</taxon>
        <taxon>Acidobacteriota</taxon>
        <taxon>Terriglobia</taxon>
        <taxon>Terriglobales</taxon>
        <taxon>Acidobacteriaceae</taxon>
        <taxon>Tunturiibacter</taxon>
    </lineage>
</organism>
<feature type="region of interest" description="Disordered" evidence="1">
    <location>
        <begin position="57"/>
        <end position="86"/>
    </location>
</feature>
<dbReference type="EMBL" id="CP132942">
    <property type="protein sequence ID" value="XCB32846.1"/>
    <property type="molecule type" value="Genomic_DNA"/>
</dbReference>
<feature type="region of interest" description="Disordered" evidence="1">
    <location>
        <begin position="121"/>
        <end position="146"/>
    </location>
</feature>
<name>A0AAU7ZPH9_9BACT</name>
<reference evidence="2" key="2">
    <citation type="journal article" date="2024" name="Environ. Microbiol.">
        <title>Genome analysis and description of Tunturibacter gen. nov. expands the diversity of Terriglobia in tundra soils.</title>
        <authorList>
            <person name="Messyasz A."/>
            <person name="Mannisto M.K."/>
            <person name="Kerkhof L.J."/>
            <person name="Haggblom M.M."/>
        </authorList>
    </citation>
    <scope>NUCLEOTIDE SEQUENCE</scope>
    <source>
        <strain evidence="2">X5P6</strain>
    </source>
</reference>
<evidence type="ECO:0000313" key="2">
    <source>
        <dbReference type="EMBL" id="XCB32846.1"/>
    </source>
</evidence>
<dbReference type="AlphaFoldDB" id="A0AAU7ZPH9"/>
<dbReference type="RefSeq" id="WP_353063683.1">
    <property type="nucleotide sequence ID" value="NZ_CP132942.1"/>
</dbReference>
<gene>
    <name evidence="2" type="ORF">RBB77_20860</name>
</gene>
<evidence type="ECO:0000256" key="1">
    <source>
        <dbReference type="SAM" id="MobiDB-lite"/>
    </source>
</evidence>
<protein>
    <submittedName>
        <fullName evidence="2">Uncharacterized protein</fullName>
    </submittedName>
</protein>
<feature type="compositionally biased region" description="Pro residues" evidence="1">
    <location>
        <begin position="124"/>
        <end position="135"/>
    </location>
</feature>
<dbReference type="KEGG" id="tpsc:RBB77_20860"/>